<dbReference type="InterPro" id="IPR009071">
    <property type="entry name" value="HMG_box_dom"/>
</dbReference>
<organism evidence="6 7">
    <name type="scientific">Nyssa sinensis</name>
    <dbReference type="NCBI Taxonomy" id="561372"/>
    <lineage>
        <taxon>Eukaryota</taxon>
        <taxon>Viridiplantae</taxon>
        <taxon>Streptophyta</taxon>
        <taxon>Embryophyta</taxon>
        <taxon>Tracheophyta</taxon>
        <taxon>Spermatophyta</taxon>
        <taxon>Magnoliopsida</taxon>
        <taxon>eudicotyledons</taxon>
        <taxon>Gunneridae</taxon>
        <taxon>Pentapetalae</taxon>
        <taxon>asterids</taxon>
        <taxon>Cornales</taxon>
        <taxon>Nyssaceae</taxon>
        <taxon>Nyssa</taxon>
    </lineage>
</organism>
<reference evidence="6 7" key="1">
    <citation type="submission" date="2019-09" db="EMBL/GenBank/DDBJ databases">
        <title>A chromosome-level genome assembly of the Chinese tupelo Nyssa sinensis.</title>
        <authorList>
            <person name="Yang X."/>
            <person name="Kang M."/>
            <person name="Yang Y."/>
            <person name="Xiong H."/>
            <person name="Wang M."/>
            <person name="Zhang Z."/>
            <person name="Wang Z."/>
            <person name="Wu H."/>
            <person name="Ma T."/>
            <person name="Liu J."/>
            <person name="Xi Z."/>
        </authorList>
    </citation>
    <scope>NUCLEOTIDE SEQUENCE [LARGE SCALE GENOMIC DNA]</scope>
    <source>
        <strain evidence="6">J267</strain>
        <tissue evidence="6">Leaf</tissue>
    </source>
</reference>
<dbReference type="InterPro" id="IPR036910">
    <property type="entry name" value="HMG_box_dom_sf"/>
</dbReference>
<sequence length="251" mass="28253">MAENGSIEIPPNPTSSTPVSSIPFQLSGFLSGDTIQVQGDTHNLQFSVQFNVHHKHNSENHYRIPANTPQNQTSLSSSSSSSSYMTPITTHEEDHQNGNRDISYHAIDWVPTMEECHATEKGTVVTRLRSGVLSPVTYFPQSAGVVRGNLSSWRKGTLRKKGKGNGDVLERVLRRRSFPARPCSSYAFFLMTTWSVANKSSFGETSKSLAEMWFKLPQKEKKVFEDMAMKDNARYKRQCMLLRSEDQDDDD</sequence>
<dbReference type="Gene3D" id="1.10.30.10">
    <property type="entry name" value="High mobility group box domain"/>
    <property type="match status" value="1"/>
</dbReference>
<keyword evidence="2 3" id="KW-0539">Nucleus</keyword>
<dbReference type="PANTHER" id="PTHR46040">
    <property type="entry name" value="HIGH MOBILITY GROUP PROTEIN 2"/>
    <property type="match status" value="1"/>
</dbReference>
<dbReference type="Pfam" id="PF09011">
    <property type="entry name" value="HMG_box_2"/>
    <property type="match status" value="1"/>
</dbReference>
<dbReference type="PROSITE" id="PS50118">
    <property type="entry name" value="HMG_BOX_2"/>
    <property type="match status" value="1"/>
</dbReference>
<protein>
    <recommendedName>
        <fullName evidence="5">HMG box domain-containing protein</fullName>
    </recommendedName>
</protein>
<dbReference type="EMBL" id="CM018037">
    <property type="protein sequence ID" value="KAA8539731.1"/>
    <property type="molecule type" value="Genomic_DNA"/>
</dbReference>
<feature type="compositionally biased region" description="Low complexity" evidence="4">
    <location>
        <begin position="74"/>
        <end position="83"/>
    </location>
</feature>
<evidence type="ECO:0000313" key="7">
    <source>
        <dbReference type="Proteomes" id="UP000325577"/>
    </source>
</evidence>
<dbReference type="GO" id="GO:0003677">
    <property type="term" value="F:DNA binding"/>
    <property type="evidence" value="ECO:0007669"/>
    <property type="project" value="UniProtKB-UniRule"/>
</dbReference>
<evidence type="ECO:0000259" key="5">
    <source>
        <dbReference type="PROSITE" id="PS50118"/>
    </source>
</evidence>
<dbReference type="SUPFAM" id="SSF47095">
    <property type="entry name" value="HMG-box"/>
    <property type="match status" value="1"/>
</dbReference>
<dbReference type="GO" id="GO:0010468">
    <property type="term" value="P:regulation of gene expression"/>
    <property type="evidence" value="ECO:0007669"/>
    <property type="project" value="TreeGrafter"/>
</dbReference>
<accession>A0A5J5BEZ5</accession>
<evidence type="ECO:0000256" key="4">
    <source>
        <dbReference type="SAM" id="MobiDB-lite"/>
    </source>
</evidence>
<evidence type="ECO:0000313" key="6">
    <source>
        <dbReference type="EMBL" id="KAA8539731.1"/>
    </source>
</evidence>
<dbReference type="GO" id="GO:0005634">
    <property type="term" value="C:nucleus"/>
    <property type="evidence" value="ECO:0007669"/>
    <property type="project" value="UniProtKB-UniRule"/>
</dbReference>
<gene>
    <name evidence="6" type="ORF">F0562_026423</name>
</gene>
<name>A0A5J5BEZ5_9ASTE</name>
<keyword evidence="7" id="KW-1185">Reference proteome</keyword>
<feature type="region of interest" description="Disordered" evidence="4">
    <location>
        <begin position="60"/>
        <end position="98"/>
    </location>
</feature>
<proteinExistence type="predicted"/>
<dbReference type="Proteomes" id="UP000325577">
    <property type="component" value="Linkage Group LG14"/>
</dbReference>
<dbReference type="PANTHER" id="PTHR46040:SF3">
    <property type="entry name" value="HIGH MOBILITY GROUP PROTEIN 2"/>
    <property type="match status" value="1"/>
</dbReference>
<feature type="domain" description="HMG box" evidence="5">
    <location>
        <begin position="179"/>
        <end position="243"/>
    </location>
</feature>
<keyword evidence="1 3" id="KW-0238">DNA-binding</keyword>
<evidence type="ECO:0000256" key="1">
    <source>
        <dbReference type="ARBA" id="ARBA00023125"/>
    </source>
</evidence>
<feature type="DNA-binding region" description="HMG box" evidence="3">
    <location>
        <begin position="179"/>
        <end position="243"/>
    </location>
</feature>
<dbReference type="InterPro" id="IPR051965">
    <property type="entry name" value="ChromReg_NeuronalGeneExpr"/>
</dbReference>
<dbReference type="SMART" id="SM00398">
    <property type="entry name" value="HMG"/>
    <property type="match status" value="1"/>
</dbReference>
<dbReference type="AlphaFoldDB" id="A0A5J5BEZ5"/>
<feature type="region of interest" description="Disordered" evidence="4">
    <location>
        <begin position="1"/>
        <end position="20"/>
    </location>
</feature>
<evidence type="ECO:0000256" key="3">
    <source>
        <dbReference type="PROSITE-ProRule" id="PRU00267"/>
    </source>
</evidence>
<dbReference type="OrthoDB" id="1919336at2759"/>
<evidence type="ECO:0000256" key="2">
    <source>
        <dbReference type="ARBA" id="ARBA00023242"/>
    </source>
</evidence>